<dbReference type="EMBL" id="CAAALY010024906">
    <property type="protein sequence ID" value="VEL15527.1"/>
    <property type="molecule type" value="Genomic_DNA"/>
</dbReference>
<protein>
    <submittedName>
        <fullName evidence="1">Uncharacterized protein</fullName>
    </submittedName>
</protein>
<evidence type="ECO:0000313" key="1">
    <source>
        <dbReference type="EMBL" id="VEL15527.1"/>
    </source>
</evidence>
<evidence type="ECO:0000313" key="2">
    <source>
        <dbReference type="Proteomes" id="UP000784294"/>
    </source>
</evidence>
<proteinExistence type="predicted"/>
<accession>A0A3S5AFZ3</accession>
<sequence length="152" mass="16491">MLEWRISQLSQQSKGTRIHTFHFCPTLLQSPPLLPPSGCHLFVTVSARGAPSLHNLTVVDFAIQPAQRPGTRYDSPQSQLIPHTHTHTHTHNGMHVLALRPISKGPALRFDPFSTVHAGLPHPEAAGGRNKSVGDHNKLGTLISGSIVNMAT</sequence>
<comment type="caution">
    <text evidence="1">The sequence shown here is derived from an EMBL/GenBank/DDBJ whole genome shotgun (WGS) entry which is preliminary data.</text>
</comment>
<gene>
    <name evidence="1" type="ORF">PXEA_LOCUS8967</name>
</gene>
<name>A0A3S5AFZ3_9PLAT</name>
<reference evidence="1" key="1">
    <citation type="submission" date="2018-11" db="EMBL/GenBank/DDBJ databases">
        <authorList>
            <consortium name="Pathogen Informatics"/>
        </authorList>
    </citation>
    <scope>NUCLEOTIDE SEQUENCE</scope>
</reference>
<dbReference type="Proteomes" id="UP000784294">
    <property type="component" value="Unassembled WGS sequence"/>
</dbReference>
<organism evidence="1 2">
    <name type="scientific">Protopolystoma xenopodis</name>
    <dbReference type="NCBI Taxonomy" id="117903"/>
    <lineage>
        <taxon>Eukaryota</taxon>
        <taxon>Metazoa</taxon>
        <taxon>Spiralia</taxon>
        <taxon>Lophotrochozoa</taxon>
        <taxon>Platyhelminthes</taxon>
        <taxon>Monogenea</taxon>
        <taxon>Polyopisthocotylea</taxon>
        <taxon>Polystomatidea</taxon>
        <taxon>Polystomatidae</taxon>
        <taxon>Protopolystoma</taxon>
    </lineage>
</organism>
<keyword evidence="2" id="KW-1185">Reference proteome</keyword>
<dbReference type="AlphaFoldDB" id="A0A3S5AFZ3"/>